<dbReference type="RefSeq" id="WP_147088414.1">
    <property type="nucleotide sequence ID" value="NZ_VORM01000043.1"/>
</dbReference>
<dbReference type="GO" id="GO:1900376">
    <property type="term" value="P:regulation of secondary metabolite biosynthetic process"/>
    <property type="evidence" value="ECO:0007669"/>
    <property type="project" value="TreeGrafter"/>
</dbReference>
<dbReference type="PANTHER" id="PTHR33202:SF22">
    <property type="entry name" value="HYDROGEN PEROXIDE SENSITIVE REPRESSOR"/>
    <property type="match status" value="1"/>
</dbReference>
<dbReference type="PANTHER" id="PTHR33202">
    <property type="entry name" value="ZINC UPTAKE REGULATION PROTEIN"/>
    <property type="match status" value="1"/>
</dbReference>
<keyword evidence="2" id="KW-0408">Iron</keyword>
<dbReference type="Gene3D" id="1.10.10.10">
    <property type="entry name" value="Winged helix-like DNA-binding domain superfamily/Winged helix DNA-binding domain"/>
    <property type="match status" value="1"/>
</dbReference>
<reference evidence="3 4" key="1">
    <citation type="submission" date="2019-08" db="EMBL/GenBank/DDBJ databases">
        <title>Genomes of Subsaximicrobium wynnwilliamsii strains.</title>
        <authorList>
            <person name="Bowman J.P."/>
        </authorList>
    </citation>
    <scope>NUCLEOTIDE SEQUENCE [LARGE SCALE GENOMIC DNA]</scope>
    <source>
        <strain evidence="3 4">2-80-2</strain>
    </source>
</reference>
<keyword evidence="4" id="KW-1185">Reference proteome</keyword>
<dbReference type="EMBL" id="VORO01000044">
    <property type="protein sequence ID" value="TXD86650.1"/>
    <property type="molecule type" value="Genomic_DNA"/>
</dbReference>
<organism evidence="3 4">
    <name type="scientific">Subsaximicrobium wynnwilliamsii</name>
    <dbReference type="NCBI Taxonomy" id="291179"/>
    <lineage>
        <taxon>Bacteria</taxon>
        <taxon>Pseudomonadati</taxon>
        <taxon>Bacteroidota</taxon>
        <taxon>Flavobacteriia</taxon>
        <taxon>Flavobacteriales</taxon>
        <taxon>Flavobacteriaceae</taxon>
        <taxon>Subsaximicrobium</taxon>
    </lineage>
</organism>
<evidence type="ECO:0000313" key="4">
    <source>
        <dbReference type="Proteomes" id="UP000321578"/>
    </source>
</evidence>
<comment type="caution">
    <text evidence="3">The sequence shown here is derived from an EMBL/GenBank/DDBJ whole genome shotgun (WGS) entry which is preliminary data.</text>
</comment>
<comment type="cofactor">
    <cofactor evidence="2">
        <name>Mn(2+)</name>
        <dbReference type="ChEBI" id="CHEBI:29035"/>
    </cofactor>
    <cofactor evidence="2">
        <name>Fe(2+)</name>
        <dbReference type="ChEBI" id="CHEBI:29033"/>
    </cofactor>
    <text evidence="2">Binds 1 Mn(2+) or Fe(2+) ion per subunit.</text>
</comment>
<dbReference type="InterPro" id="IPR036388">
    <property type="entry name" value="WH-like_DNA-bd_sf"/>
</dbReference>
<feature type="binding site" evidence="2">
    <location>
        <position position="111"/>
    </location>
    <ligand>
        <name>Fe cation</name>
        <dbReference type="ChEBI" id="CHEBI:24875"/>
    </ligand>
</feature>
<accession>A0A5C6ZDG0</accession>
<sequence>MKQQKLKVENALAHVHLKKTPVRITLLSHFMTVDCAQSYFDIEKAFNKKFDKSTVYRTLGSFEETGLLHRIDDASGITKYAFGRFGDGHNHYHFICNHCKNTYCIENDEAELIPLPKGFQSKHISTIINGICANC</sequence>
<feature type="binding site" evidence="1">
    <location>
        <position position="96"/>
    </location>
    <ligand>
        <name>Zn(2+)</name>
        <dbReference type="ChEBI" id="CHEBI:29105"/>
    </ligand>
</feature>
<feature type="binding site" evidence="1">
    <location>
        <position position="135"/>
    </location>
    <ligand>
        <name>Zn(2+)</name>
        <dbReference type="ChEBI" id="CHEBI:29105"/>
    </ligand>
</feature>
<dbReference type="InterPro" id="IPR002481">
    <property type="entry name" value="FUR"/>
</dbReference>
<dbReference type="GO" id="GO:0003700">
    <property type="term" value="F:DNA-binding transcription factor activity"/>
    <property type="evidence" value="ECO:0007669"/>
    <property type="project" value="InterPro"/>
</dbReference>
<evidence type="ECO:0000256" key="1">
    <source>
        <dbReference type="PIRSR" id="PIRSR602481-1"/>
    </source>
</evidence>
<dbReference type="SUPFAM" id="SSF46785">
    <property type="entry name" value="Winged helix' DNA-binding domain"/>
    <property type="match status" value="1"/>
</dbReference>
<feature type="binding site" evidence="1">
    <location>
        <position position="132"/>
    </location>
    <ligand>
        <name>Zn(2+)</name>
        <dbReference type="ChEBI" id="CHEBI:29105"/>
    </ligand>
</feature>
<protein>
    <submittedName>
        <fullName evidence="3">Transcriptional repressor</fullName>
    </submittedName>
</protein>
<dbReference type="GO" id="GO:0000976">
    <property type="term" value="F:transcription cis-regulatory region binding"/>
    <property type="evidence" value="ECO:0007669"/>
    <property type="project" value="TreeGrafter"/>
</dbReference>
<dbReference type="GO" id="GO:0045892">
    <property type="term" value="P:negative regulation of DNA-templated transcription"/>
    <property type="evidence" value="ECO:0007669"/>
    <property type="project" value="TreeGrafter"/>
</dbReference>
<gene>
    <name evidence="3" type="ORF">ESY86_19610</name>
</gene>
<comment type="cofactor">
    <cofactor evidence="1">
        <name>Zn(2+)</name>
        <dbReference type="ChEBI" id="CHEBI:29105"/>
    </cofactor>
    <text evidence="1">Binds 1 zinc ion per subunit.</text>
</comment>
<feature type="binding site" evidence="1">
    <location>
        <position position="99"/>
    </location>
    <ligand>
        <name>Zn(2+)</name>
        <dbReference type="ChEBI" id="CHEBI:29105"/>
    </ligand>
</feature>
<evidence type="ECO:0000256" key="2">
    <source>
        <dbReference type="PIRSR" id="PIRSR602481-2"/>
    </source>
</evidence>
<name>A0A5C6ZDG0_9FLAO</name>
<proteinExistence type="predicted"/>
<dbReference type="Proteomes" id="UP000321578">
    <property type="component" value="Unassembled WGS sequence"/>
</dbReference>
<keyword evidence="1" id="KW-0862">Zinc</keyword>
<dbReference type="GO" id="GO:0008270">
    <property type="term" value="F:zinc ion binding"/>
    <property type="evidence" value="ECO:0007669"/>
    <property type="project" value="TreeGrafter"/>
</dbReference>
<dbReference type="AlphaFoldDB" id="A0A5C6ZDG0"/>
<keyword evidence="1" id="KW-0479">Metal-binding</keyword>
<dbReference type="InterPro" id="IPR036390">
    <property type="entry name" value="WH_DNA-bd_sf"/>
</dbReference>
<dbReference type="OrthoDB" id="594893at2"/>
<evidence type="ECO:0000313" key="3">
    <source>
        <dbReference type="EMBL" id="TXD86650.1"/>
    </source>
</evidence>
<dbReference type="Pfam" id="PF01475">
    <property type="entry name" value="FUR"/>
    <property type="match status" value="1"/>
</dbReference>